<feature type="region of interest" description="Disordered" evidence="2">
    <location>
        <begin position="197"/>
        <end position="432"/>
    </location>
</feature>
<feature type="region of interest" description="Disordered" evidence="2">
    <location>
        <begin position="741"/>
        <end position="788"/>
    </location>
</feature>
<feature type="compositionally biased region" description="Polar residues" evidence="2">
    <location>
        <begin position="317"/>
        <end position="327"/>
    </location>
</feature>
<evidence type="ECO:0000256" key="2">
    <source>
        <dbReference type="SAM" id="MobiDB-lite"/>
    </source>
</evidence>
<organism evidence="3 4">
    <name type="scientific">Fusarium falciforme</name>
    <dbReference type="NCBI Taxonomy" id="195108"/>
    <lineage>
        <taxon>Eukaryota</taxon>
        <taxon>Fungi</taxon>
        <taxon>Dikarya</taxon>
        <taxon>Ascomycota</taxon>
        <taxon>Pezizomycotina</taxon>
        <taxon>Sordariomycetes</taxon>
        <taxon>Hypocreomycetidae</taxon>
        <taxon>Hypocreales</taxon>
        <taxon>Nectriaceae</taxon>
        <taxon>Fusarium</taxon>
        <taxon>Fusarium solani species complex</taxon>
    </lineage>
</organism>
<evidence type="ECO:0000313" key="4">
    <source>
        <dbReference type="Proteomes" id="UP001152087"/>
    </source>
</evidence>
<gene>
    <name evidence="3" type="ORF">NW755_014514</name>
</gene>
<feature type="compositionally biased region" description="Polar residues" evidence="2">
    <location>
        <begin position="26"/>
        <end position="45"/>
    </location>
</feature>
<feature type="compositionally biased region" description="Low complexity" evidence="2">
    <location>
        <begin position="762"/>
        <end position="773"/>
    </location>
</feature>
<proteinExistence type="predicted"/>
<dbReference type="AlphaFoldDB" id="A0A9W8USV7"/>
<dbReference type="Proteomes" id="UP001152087">
    <property type="component" value="Unassembled WGS sequence"/>
</dbReference>
<feature type="region of interest" description="Disordered" evidence="2">
    <location>
        <begin position="1"/>
        <end position="176"/>
    </location>
</feature>
<keyword evidence="4" id="KW-1185">Reference proteome</keyword>
<feature type="compositionally biased region" description="Acidic residues" evidence="2">
    <location>
        <begin position="387"/>
        <end position="407"/>
    </location>
</feature>
<dbReference type="EMBL" id="JAOQAV010000215">
    <property type="protein sequence ID" value="KAJ4176264.1"/>
    <property type="molecule type" value="Genomic_DNA"/>
</dbReference>
<feature type="compositionally biased region" description="Basic and acidic residues" evidence="2">
    <location>
        <begin position="217"/>
        <end position="226"/>
    </location>
</feature>
<name>A0A9W8USV7_9HYPO</name>
<keyword evidence="1" id="KW-0175">Coiled coil</keyword>
<sequence>MARLRSQGKAAAPVSMPEPKRRGRSRASTTTMTPIRSDASESTTRPRGRARKLKTSEEPSSSQRRQTRSHTDNQTFEKLSTPRRKRRRTIGESEDQPAKRQHSDDAEGAEEAEQPLQNHDRVEDDDDDESAPPGQDFFQNINKTILPDTEQIHKLPELRPDDSAEYHPENDGRAGIVVQLSQDDNGDVIEVETEVADDVEAENDDVIEVGAEIEDSQADKGGEIMDKAPAQAEDQEELRTPEEQLTSVEQPEPAEQDNPESRPDPSQPELSQPGKRKNRRQSRKATFGEPDYQVHRAASPVLGSDPPRSQVRRPSKSKQPLLSQAQENALYEIVGNDEENHQEQQQREEQGHTSTAAAQAARKRGRIQSQATRSPRGRKRDVAENTAAEEQDGSYDDGDSEADEEPSELPPAEDTPGDDVESEDEPEPENDASYIEDSLLIELPKENETAVTAKIQGKVVQKLVTIMSSSGWMGKRKWDRDAKLDAASAKRDFKEALKRGSKPLPRSKVILTHVYGLWQLCHKVPRSPRLDEQNKYFREHEARFNRLITKTGGLIEQYVKSIVQQPGPDHDAPANQINNRRIISKLHRCIIPMLVWLLRDAFLAGCDIPDVMMQQAVNHTGEFTLLTLQLLLRISGWIRRICAVLLDWSEFNPPKSAENEEDWEKQKEAWEKKKEAWEMLSPAVETAKGEIDKALKRIEELQKEPEKLKKAIENDRVVQREREKKLQQAKEVQARQMQLFIESTQRKSSSRQVSHRPTQETSSSRPASSRRPAQTGSRSHPDAPRLSREEEAQYFEKHGWYYWEDDRLLRTIRSSRRPDYQVLASVCHERSSAEVIERVKYLKDMVRRKYERAGTDPPLWTYEYE</sequence>
<feature type="compositionally biased region" description="Acidic residues" evidence="2">
    <location>
        <begin position="415"/>
        <end position="430"/>
    </location>
</feature>
<comment type="caution">
    <text evidence="3">The sequence shown here is derived from an EMBL/GenBank/DDBJ whole genome shotgun (WGS) entry which is preliminary data.</text>
</comment>
<feature type="compositionally biased region" description="Polar residues" evidence="2">
    <location>
        <begin position="741"/>
        <end position="761"/>
    </location>
</feature>
<feature type="coiled-coil region" evidence="1">
    <location>
        <begin position="660"/>
        <end position="711"/>
    </location>
</feature>
<feature type="compositionally biased region" description="Basic residues" evidence="2">
    <location>
        <begin position="274"/>
        <end position="283"/>
    </location>
</feature>
<feature type="compositionally biased region" description="Basic and acidic residues" evidence="2">
    <location>
        <begin position="779"/>
        <end position="788"/>
    </location>
</feature>
<evidence type="ECO:0000256" key="1">
    <source>
        <dbReference type="SAM" id="Coils"/>
    </source>
</evidence>
<evidence type="ECO:0000313" key="3">
    <source>
        <dbReference type="EMBL" id="KAJ4176264.1"/>
    </source>
</evidence>
<feature type="compositionally biased region" description="Basic and acidic residues" evidence="2">
    <location>
        <begin position="150"/>
        <end position="172"/>
    </location>
</feature>
<feature type="compositionally biased region" description="Acidic residues" evidence="2">
    <location>
        <begin position="197"/>
        <end position="216"/>
    </location>
</feature>
<reference evidence="3" key="1">
    <citation type="submission" date="2022-09" db="EMBL/GenBank/DDBJ databases">
        <title>Fusarium specimens isolated from Avocado Roots.</title>
        <authorList>
            <person name="Stajich J."/>
            <person name="Roper C."/>
            <person name="Heimlech-Rivalta G."/>
        </authorList>
    </citation>
    <scope>NUCLEOTIDE SEQUENCE</scope>
    <source>
        <strain evidence="3">A02</strain>
    </source>
</reference>
<protein>
    <submittedName>
        <fullName evidence="3">Uncharacterized protein</fullName>
    </submittedName>
</protein>
<feature type="compositionally biased region" description="Basic and acidic residues" evidence="2">
    <location>
        <begin position="338"/>
        <end position="351"/>
    </location>
</feature>
<accession>A0A9W8USV7</accession>
<feature type="compositionally biased region" description="Basic and acidic residues" evidence="2">
    <location>
        <begin position="96"/>
        <end position="105"/>
    </location>
</feature>